<reference evidence="1 2" key="1">
    <citation type="submission" date="2019-01" db="EMBL/GenBank/DDBJ databases">
        <title>Draft Genome and Complete Hox-Cluster Characterization of the Sterlet Sturgeon (Acipenser ruthenus).</title>
        <authorList>
            <person name="Wei Q."/>
        </authorList>
    </citation>
    <scope>NUCLEOTIDE SEQUENCE [LARGE SCALE GENOMIC DNA]</scope>
    <source>
        <strain evidence="1">WHYD16114868_AA</strain>
        <tissue evidence="1">Blood</tissue>
    </source>
</reference>
<protein>
    <submittedName>
        <fullName evidence="1">Uncharacterized protein</fullName>
    </submittedName>
</protein>
<name>A0A444UZK6_ACIRT</name>
<dbReference type="AlphaFoldDB" id="A0A444UZK6"/>
<proteinExistence type="predicted"/>
<evidence type="ECO:0000313" key="1">
    <source>
        <dbReference type="EMBL" id="RXM93602.1"/>
    </source>
</evidence>
<evidence type="ECO:0000313" key="2">
    <source>
        <dbReference type="Proteomes" id="UP000289886"/>
    </source>
</evidence>
<keyword evidence="2" id="KW-1185">Reference proteome</keyword>
<organism evidence="1 2">
    <name type="scientific">Acipenser ruthenus</name>
    <name type="common">Sterlet sturgeon</name>
    <dbReference type="NCBI Taxonomy" id="7906"/>
    <lineage>
        <taxon>Eukaryota</taxon>
        <taxon>Metazoa</taxon>
        <taxon>Chordata</taxon>
        <taxon>Craniata</taxon>
        <taxon>Vertebrata</taxon>
        <taxon>Euteleostomi</taxon>
        <taxon>Actinopterygii</taxon>
        <taxon>Chondrostei</taxon>
        <taxon>Acipenseriformes</taxon>
        <taxon>Acipenseridae</taxon>
        <taxon>Acipenser</taxon>
    </lineage>
</organism>
<gene>
    <name evidence="1" type="ORF">EOD39_18900</name>
</gene>
<comment type="caution">
    <text evidence="1">The sequence shown here is derived from an EMBL/GenBank/DDBJ whole genome shotgun (WGS) entry which is preliminary data.</text>
</comment>
<dbReference type="EMBL" id="SCEB01004360">
    <property type="protein sequence ID" value="RXM93602.1"/>
    <property type="molecule type" value="Genomic_DNA"/>
</dbReference>
<sequence>MTYLNKPHSCCRDPQGTELVRNVDLVMSDAHCSRDWQHEPHGYYYNSQTPSGGTLARNMAKPTVLRTNSVWKSPRKCIAMGKGANCEWWSDCTCQHGWHDPFQVNFFEVLLQNVLMSLVCSFAVDTAVILSACVSKDMEM</sequence>
<dbReference type="Proteomes" id="UP000289886">
    <property type="component" value="Unassembled WGS sequence"/>
</dbReference>
<accession>A0A444UZK6</accession>